<dbReference type="PANTHER" id="PTHR44936">
    <property type="entry name" value="SENSOR PROTEIN CREC"/>
    <property type="match status" value="1"/>
</dbReference>
<dbReference type="SMART" id="SM00387">
    <property type="entry name" value="HATPase_c"/>
    <property type="match status" value="1"/>
</dbReference>
<dbReference type="CDD" id="cd00075">
    <property type="entry name" value="HATPase"/>
    <property type="match status" value="1"/>
</dbReference>
<dbReference type="EC" id="2.7.13.3" evidence="3"/>
<keyword evidence="6" id="KW-0808">Transferase</keyword>
<keyword evidence="10" id="KW-0472">Membrane</keyword>
<evidence type="ECO:0000313" key="13">
    <source>
        <dbReference type="EMBL" id="AKJ94826.1"/>
    </source>
</evidence>
<gene>
    <name evidence="13" type="ORF">TVD_05355</name>
</gene>
<evidence type="ECO:0000256" key="6">
    <source>
        <dbReference type="ARBA" id="ARBA00022679"/>
    </source>
</evidence>
<dbReference type="GO" id="GO:0000155">
    <property type="term" value="F:phosphorelay sensor kinase activity"/>
    <property type="evidence" value="ECO:0007669"/>
    <property type="project" value="InterPro"/>
</dbReference>
<dbReference type="Gene3D" id="6.10.340.10">
    <property type="match status" value="1"/>
</dbReference>
<keyword evidence="14" id="KW-1185">Reference proteome</keyword>
<name>A0A0G3G7H2_9GAMM</name>
<dbReference type="Proteomes" id="UP000064201">
    <property type="component" value="Chromosome"/>
</dbReference>
<dbReference type="InterPro" id="IPR004358">
    <property type="entry name" value="Sig_transdc_His_kin-like_C"/>
</dbReference>
<protein>
    <recommendedName>
        <fullName evidence="3">histidine kinase</fullName>
        <ecNumber evidence="3">2.7.13.3</ecNumber>
    </recommendedName>
</protein>
<feature type="transmembrane region" description="Helical" evidence="10">
    <location>
        <begin position="12"/>
        <end position="31"/>
    </location>
</feature>
<keyword evidence="10" id="KW-1133">Transmembrane helix</keyword>
<dbReference type="PRINTS" id="PR00344">
    <property type="entry name" value="BCTRLSENSOR"/>
</dbReference>
<evidence type="ECO:0000256" key="2">
    <source>
        <dbReference type="ARBA" id="ARBA00004651"/>
    </source>
</evidence>
<evidence type="ECO:0000256" key="4">
    <source>
        <dbReference type="ARBA" id="ARBA00022475"/>
    </source>
</evidence>
<dbReference type="InterPro" id="IPR003661">
    <property type="entry name" value="HisK_dim/P_dom"/>
</dbReference>
<organism evidence="13 14">
    <name type="scientific">Thioalkalivibrio versutus</name>
    <dbReference type="NCBI Taxonomy" id="106634"/>
    <lineage>
        <taxon>Bacteria</taxon>
        <taxon>Pseudomonadati</taxon>
        <taxon>Pseudomonadota</taxon>
        <taxon>Gammaproteobacteria</taxon>
        <taxon>Chromatiales</taxon>
        <taxon>Ectothiorhodospiraceae</taxon>
        <taxon>Thioalkalivibrio</taxon>
    </lineage>
</organism>
<comment type="subcellular location">
    <subcellularLocation>
        <location evidence="2">Cell membrane</location>
        <topology evidence="2">Multi-pass membrane protein</topology>
    </subcellularLocation>
</comment>
<comment type="catalytic activity">
    <reaction evidence="1">
        <text>ATP + protein L-histidine = ADP + protein N-phospho-L-histidine.</text>
        <dbReference type="EC" id="2.7.13.3"/>
    </reaction>
</comment>
<dbReference type="SUPFAM" id="SSF47384">
    <property type="entry name" value="Homodimeric domain of signal transducing histidine kinase"/>
    <property type="match status" value="1"/>
</dbReference>
<dbReference type="InterPro" id="IPR036097">
    <property type="entry name" value="HisK_dim/P_sf"/>
</dbReference>
<evidence type="ECO:0000259" key="11">
    <source>
        <dbReference type="PROSITE" id="PS50109"/>
    </source>
</evidence>
<dbReference type="CDD" id="cd00082">
    <property type="entry name" value="HisKA"/>
    <property type="match status" value="1"/>
</dbReference>
<proteinExistence type="predicted"/>
<dbReference type="PROSITE" id="PS50885">
    <property type="entry name" value="HAMP"/>
    <property type="match status" value="1"/>
</dbReference>
<keyword evidence="8 13" id="KW-0418">Kinase</keyword>
<dbReference type="SUPFAM" id="SSF55874">
    <property type="entry name" value="ATPase domain of HSP90 chaperone/DNA topoisomerase II/histidine kinase"/>
    <property type="match status" value="1"/>
</dbReference>
<evidence type="ECO:0000256" key="8">
    <source>
        <dbReference type="ARBA" id="ARBA00022777"/>
    </source>
</evidence>
<dbReference type="SMART" id="SM00388">
    <property type="entry name" value="HisKA"/>
    <property type="match status" value="1"/>
</dbReference>
<dbReference type="Pfam" id="PF02518">
    <property type="entry name" value="HATPase_c"/>
    <property type="match status" value="1"/>
</dbReference>
<evidence type="ECO:0000256" key="9">
    <source>
        <dbReference type="ARBA" id="ARBA00022840"/>
    </source>
</evidence>
<dbReference type="KEGG" id="tvr:TVD_05355"/>
<dbReference type="InterPro" id="IPR005467">
    <property type="entry name" value="His_kinase_dom"/>
</dbReference>
<evidence type="ECO:0000256" key="1">
    <source>
        <dbReference type="ARBA" id="ARBA00000085"/>
    </source>
</evidence>
<keyword evidence="5" id="KW-0597">Phosphoprotein</keyword>
<evidence type="ECO:0000259" key="12">
    <source>
        <dbReference type="PROSITE" id="PS50885"/>
    </source>
</evidence>
<evidence type="ECO:0000256" key="3">
    <source>
        <dbReference type="ARBA" id="ARBA00012438"/>
    </source>
</evidence>
<dbReference type="Gene3D" id="3.30.565.10">
    <property type="entry name" value="Histidine kinase-like ATPase, C-terminal domain"/>
    <property type="match status" value="1"/>
</dbReference>
<dbReference type="PROSITE" id="PS50109">
    <property type="entry name" value="HIS_KIN"/>
    <property type="match status" value="1"/>
</dbReference>
<keyword evidence="7" id="KW-0547">Nucleotide-binding</keyword>
<dbReference type="GO" id="GO:0005524">
    <property type="term" value="F:ATP binding"/>
    <property type="evidence" value="ECO:0007669"/>
    <property type="project" value="UniProtKB-KW"/>
</dbReference>
<feature type="transmembrane region" description="Helical" evidence="10">
    <location>
        <begin position="165"/>
        <end position="184"/>
    </location>
</feature>
<accession>A0A0G3G7H2</accession>
<sequence length="493" mass="53964">MGRSLRSKVRWVYAGVVVLVLALVLAQYIALSTIETRLQQGDVVAELLQDSLEMRRFEKKFYGSGEHGDLAAARDHAEAALERVRENEAALAQHARPGELDELQAVLELYRTGLGRYPGLAGEQRELLVESIRNAGGEASALTKVLSQRERENLRTGVQVSRTELLLATSIVLVLVLLGGWWLARRILAPLRSVEDQLRAIGAGSRRRLTAPNQDRELVSFTHAFNAMLDELDARSQDLRRSERLAALGVLVSGVAHELNNPLGNISTALQLVAEEGRGGDPALLEEWLQQAEGETARAQNIVRGLLMYSRQQPRSPKREECRSLKTILDGALDLIRATLPADQVTMRVDDALQVTVDPERLQQVFVNLLRNAFEAGGDDVEVRIEAQRGRLADLRPGPGGHVVGDLVVHGQDLSPVVRISIDDDGPGIPDAALDHVFEPFYRGRDEGSGSGLGLFVAQEIIQDHGGAIGVSRCPMGGTRFQVWLPCECGDRA</sequence>
<feature type="domain" description="HAMP" evidence="12">
    <location>
        <begin position="185"/>
        <end position="237"/>
    </location>
</feature>
<reference evidence="13 14" key="1">
    <citation type="submission" date="2015-04" db="EMBL/GenBank/DDBJ databases">
        <title>Complete Sequence for the Genome of the Thioalkalivibrio versutus D301.</title>
        <authorList>
            <person name="Mu T."/>
            <person name="Zhou J."/>
            <person name="Xu X."/>
        </authorList>
    </citation>
    <scope>NUCLEOTIDE SEQUENCE [LARGE SCALE GENOMIC DNA]</scope>
    <source>
        <strain evidence="13 14">D301</strain>
    </source>
</reference>
<dbReference type="InterPro" id="IPR050980">
    <property type="entry name" value="2C_sensor_his_kinase"/>
</dbReference>
<dbReference type="InterPro" id="IPR003594">
    <property type="entry name" value="HATPase_dom"/>
</dbReference>
<dbReference type="AlphaFoldDB" id="A0A0G3G7H2"/>
<dbReference type="STRING" id="106634.TVD_05355"/>
<evidence type="ECO:0000256" key="7">
    <source>
        <dbReference type="ARBA" id="ARBA00022741"/>
    </source>
</evidence>
<dbReference type="Pfam" id="PF00512">
    <property type="entry name" value="HisKA"/>
    <property type="match status" value="1"/>
</dbReference>
<keyword evidence="4" id="KW-1003">Cell membrane</keyword>
<dbReference type="OrthoDB" id="1931120at2"/>
<keyword evidence="9" id="KW-0067">ATP-binding</keyword>
<dbReference type="InterPro" id="IPR036890">
    <property type="entry name" value="HATPase_C_sf"/>
</dbReference>
<dbReference type="InterPro" id="IPR003660">
    <property type="entry name" value="HAMP_dom"/>
</dbReference>
<dbReference type="EMBL" id="CP011367">
    <property type="protein sequence ID" value="AKJ94826.1"/>
    <property type="molecule type" value="Genomic_DNA"/>
</dbReference>
<keyword evidence="10" id="KW-0812">Transmembrane</keyword>
<dbReference type="GO" id="GO:0005886">
    <property type="term" value="C:plasma membrane"/>
    <property type="evidence" value="ECO:0007669"/>
    <property type="project" value="UniProtKB-SubCell"/>
</dbReference>
<dbReference type="Gene3D" id="1.10.287.130">
    <property type="match status" value="1"/>
</dbReference>
<dbReference type="RefSeq" id="WP_047251003.1">
    <property type="nucleotide sequence ID" value="NZ_CP011367.1"/>
</dbReference>
<feature type="domain" description="Histidine kinase" evidence="11">
    <location>
        <begin position="254"/>
        <end position="489"/>
    </location>
</feature>
<dbReference type="Pfam" id="PF00672">
    <property type="entry name" value="HAMP"/>
    <property type="match status" value="1"/>
</dbReference>
<evidence type="ECO:0000256" key="10">
    <source>
        <dbReference type="SAM" id="Phobius"/>
    </source>
</evidence>
<evidence type="ECO:0000256" key="5">
    <source>
        <dbReference type="ARBA" id="ARBA00022553"/>
    </source>
</evidence>
<dbReference type="PATRIC" id="fig|106634.4.peg.1095"/>
<dbReference type="PANTHER" id="PTHR44936:SF10">
    <property type="entry name" value="SENSOR PROTEIN RSTB"/>
    <property type="match status" value="1"/>
</dbReference>
<evidence type="ECO:0000313" key="14">
    <source>
        <dbReference type="Proteomes" id="UP000064201"/>
    </source>
</evidence>